<feature type="transmembrane region" description="Helical" evidence="1">
    <location>
        <begin position="352"/>
        <end position="375"/>
    </location>
</feature>
<keyword evidence="1" id="KW-1133">Transmembrane helix</keyword>
<evidence type="ECO:0000313" key="3">
    <source>
        <dbReference type="Proteomes" id="UP001610563"/>
    </source>
</evidence>
<name>A0ABR4G2G8_9EURO</name>
<keyword evidence="1" id="KW-0812">Transmembrane</keyword>
<feature type="transmembrane region" description="Helical" evidence="1">
    <location>
        <begin position="324"/>
        <end position="346"/>
    </location>
</feature>
<dbReference type="Proteomes" id="UP001610563">
    <property type="component" value="Unassembled WGS sequence"/>
</dbReference>
<accession>A0ABR4G2G8</accession>
<sequence length="418" mass="46951">MEPDNLLSGLDLDNPMSGLDLSSNIHYQPATCLVAEIRRDSNGNSPQSSQALELALSQERFARLTQRYHFASVLEAWRHLALSGYSVRKANYNNSGELTSAAFTMSIRLSGSFASTFALNHNYTTCTTVVLALRVCPQEQMLLQQALQRHSDLIGHPLLVPACLVEVCLETNKQFTQKILHELGIIETTTGQHGWLQIPAMDASAHDSELSRLGHAVKQYISVSRRRVDSIQCHLNRIMQCMGDPRVHDSETQSEFEEWIANIQLMVKFRQADVAYSERRADNQITAIYGLLTQRDNMVGVSVAVESKKISEASKRDGAALKSLTVLTAVFFPATFIATLFALPRFSHAPFWLYWLIVIPLTLMVFGLWACWTLYRQRRLSHESTGPSLEKGLQSNIRTEFRPNSPLLANSLRQGMLN</sequence>
<dbReference type="Gene3D" id="1.20.58.340">
    <property type="entry name" value="Magnesium transport protein CorA, transmembrane region"/>
    <property type="match status" value="1"/>
</dbReference>
<evidence type="ECO:0000313" key="2">
    <source>
        <dbReference type="EMBL" id="KAL2793153.1"/>
    </source>
</evidence>
<reference evidence="2 3" key="1">
    <citation type="submission" date="2024-07" db="EMBL/GenBank/DDBJ databases">
        <title>Section-level genome sequencing and comparative genomics of Aspergillus sections Usti and Cavernicolus.</title>
        <authorList>
            <consortium name="Lawrence Berkeley National Laboratory"/>
            <person name="Nybo J.L."/>
            <person name="Vesth T.C."/>
            <person name="Theobald S."/>
            <person name="Frisvad J.C."/>
            <person name="Larsen T.O."/>
            <person name="Kjaerboelling I."/>
            <person name="Rothschild-Mancinelli K."/>
            <person name="Lyhne E.K."/>
            <person name="Kogle M.E."/>
            <person name="Barry K."/>
            <person name="Clum A."/>
            <person name="Na H."/>
            <person name="Ledsgaard L."/>
            <person name="Lin J."/>
            <person name="Lipzen A."/>
            <person name="Kuo A."/>
            <person name="Riley R."/>
            <person name="Mondo S."/>
            <person name="Labutti K."/>
            <person name="Haridas S."/>
            <person name="Pangalinan J."/>
            <person name="Salamov A.A."/>
            <person name="Simmons B.A."/>
            <person name="Magnuson J.K."/>
            <person name="Chen J."/>
            <person name="Drula E."/>
            <person name="Henrissat B."/>
            <person name="Wiebenga A."/>
            <person name="Lubbers R.J."/>
            <person name="Gomes A.C."/>
            <person name="Makela M.R."/>
            <person name="Stajich J."/>
            <person name="Grigoriev I.V."/>
            <person name="Mortensen U.H."/>
            <person name="De Vries R.P."/>
            <person name="Baker S.E."/>
            <person name="Andersen M.R."/>
        </authorList>
    </citation>
    <scope>NUCLEOTIDE SEQUENCE [LARGE SCALE GENOMIC DNA]</scope>
    <source>
        <strain evidence="2 3">CBS 209.92</strain>
    </source>
</reference>
<evidence type="ECO:0000256" key="1">
    <source>
        <dbReference type="SAM" id="Phobius"/>
    </source>
</evidence>
<proteinExistence type="predicted"/>
<dbReference type="EMBL" id="JBFTWV010000061">
    <property type="protein sequence ID" value="KAL2793153.1"/>
    <property type="molecule type" value="Genomic_DNA"/>
</dbReference>
<keyword evidence="3" id="KW-1185">Reference proteome</keyword>
<gene>
    <name evidence="2" type="ORF">BJX66DRAFT_351941</name>
</gene>
<organism evidence="2 3">
    <name type="scientific">Aspergillus keveii</name>
    <dbReference type="NCBI Taxonomy" id="714993"/>
    <lineage>
        <taxon>Eukaryota</taxon>
        <taxon>Fungi</taxon>
        <taxon>Dikarya</taxon>
        <taxon>Ascomycota</taxon>
        <taxon>Pezizomycotina</taxon>
        <taxon>Eurotiomycetes</taxon>
        <taxon>Eurotiomycetidae</taxon>
        <taxon>Eurotiales</taxon>
        <taxon>Aspergillaceae</taxon>
        <taxon>Aspergillus</taxon>
        <taxon>Aspergillus subgen. Nidulantes</taxon>
    </lineage>
</organism>
<comment type="caution">
    <text evidence="2">The sequence shown here is derived from an EMBL/GenBank/DDBJ whole genome shotgun (WGS) entry which is preliminary data.</text>
</comment>
<protein>
    <submittedName>
        <fullName evidence="2">Uncharacterized protein</fullName>
    </submittedName>
</protein>
<keyword evidence="1" id="KW-0472">Membrane</keyword>